<organism evidence="3 4">
    <name type="scientific">Drechslerella dactyloides</name>
    <name type="common">Nematode-trapping fungus</name>
    <name type="synonym">Arthrobotrys dactyloides</name>
    <dbReference type="NCBI Taxonomy" id="74499"/>
    <lineage>
        <taxon>Eukaryota</taxon>
        <taxon>Fungi</taxon>
        <taxon>Dikarya</taxon>
        <taxon>Ascomycota</taxon>
        <taxon>Pezizomycotina</taxon>
        <taxon>Orbiliomycetes</taxon>
        <taxon>Orbiliales</taxon>
        <taxon>Orbiliaceae</taxon>
        <taxon>Drechslerella</taxon>
    </lineage>
</organism>
<sequence length="318" mass="35950">MVAAGNLHCYSDTLAALRKAAVSLNIDLKLKTTIQIPTIQASPSSSSRKRRYRHEISDDDSWVPSNRYEHDEDGGDFELRRRNSRPSSKLLFRVYSKYSHGISSNQGHWAGAFANSRLIPPLNEAELPGLDESLASHLKSEEVPGGSPFISTTDSFLWVLTKSAKMKGRTRISVIDRTKVQYPITHMAGAYRRLKDAGLLEGIERYYGNFEFLVYGGVSEDAIIHDFSVHEFKNFVDDGFYRMQVVCPEIVFNRRGSTPKKKRKDIADINLSRNRSLVAIDQLSAFVLANVADKSLQDDFKQNLKLNWELEKRCSGDV</sequence>
<reference evidence="3" key="1">
    <citation type="submission" date="2023-01" db="EMBL/GenBank/DDBJ databases">
        <title>The chitinases involved in constricting ring structure development in the nematode-trapping fungus Drechslerella dactyloides.</title>
        <authorList>
            <person name="Wang R."/>
            <person name="Zhang L."/>
            <person name="Tang P."/>
            <person name="Li S."/>
            <person name="Liang L."/>
        </authorList>
    </citation>
    <scope>NUCLEOTIDE SEQUENCE</scope>
    <source>
        <strain evidence="3">YMF1.00031</strain>
    </source>
</reference>
<dbReference type="EMBL" id="JAQGDS010000006">
    <property type="protein sequence ID" value="KAJ6259618.1"/>
    <property type="molecule type" value="Genomic_DNA"/>
</dbReference>
<feature type="domain" description="DUF7587" evidence="2">
    <location>
        <begin position="88"/>
        <end position="231"/>
    </location>
</feature>
<gene>
    <name evidence="3" type="ORF">Dda_5256</name>
</gene>
<comment type="caution">
    <text evidence="3">The sequence shown here is derived from an EMBL/GenBank/DDBJ whole genome shotgun (WGS) entry which is preliminary data.</text>
</comment>
<dbReference type="Proteomes" id="UP001221413">
    <property type="component" value="Unassembled WGS sequence"/>
</dbReference>
<dbReference type="AlphaFoldDB" id="A0AAD6IVX3"/>
<evidence type="ECO:0000256" key="1">
    <source>
        <dbReference type="SAM" id="MobiDB-lite"/>
    </source>
</evidence>
<keyword evidence="4" id="KW-1185">Reference proteome</keyword>
<evidence type="ECO:0000313" key="4">
    <source>
        <dbReference type="Proteomes" id="UP001221413"/>
    </source>
</evidence>
<protein>
    <recommendedName>
        <fullName evidence="2">DUF7587 domain-containing protein</fullName>
    </recommendedName>
</protein>
<evidence type="ECO:0000313" key="3">
    <source>
        <dbReference type="EMBL" id="KAJ6259618.1"/>
    </source>
</evidence>
<accession>A0AAD6IVX3</accession>
<dbReference type="Pfam" id="PF24494">
    <property type="entry name" value="DUF7587"/>
    <property type="match status" value="1"/>
</dbReference>
<name>A0AAD6IVX3_DREDA</name>
<proteinExistence type="predicted"/>
<dbReference type="InterPro" id="IPR056009">
    <property type="entry name" value="DUF7587"/>
</dbReference>
<evidence type="ECO:0000259" key="2">
    <source>
        <dbReference type="Pfam" id="PF24494"/>
    </source>
</evidence>
<feature type="region of interest" description="Disordered" evidence="1">
    <location>
        <begin position="61"/>
        <end position="80"/>
    </location>
</feature>